<dbReference type="PANTHER" id="PTHR32361">
    <property type="entry name" value="FERRIC/CUPRIC REDUCTASE TRANSMEMBRANE COMPONENT"/>
    <property type="match status" value="1"/>
</dbReference>
<dbReference type="InterPro" id="IPR051410">
    <property type="entry name" value="Ferric/Cupric_Reductase"/>
</dbReference>
<keyword evidence="6 14" id="KW-0812">Transmembrane</keyword>
<dbReference type="InterPro" id="IPR039261">
    <property type="entry name" value="FNR_nucleotide-bd"/>
</dbReference>
<dbReference type="Pfam" id="PF08030">
    <property type="entry name" value="NAD_binding_6"/>
    <property type="match status" value="1"/>
</dbReference>
<evidence type="ECO:0000256" key="9">
    <source>
        <dbReference type="ARBA" id="ARBA00023002"/>
    </source>
</evidence>
<dbReference type="AlphaFoldDB" id="A0AAD6UKA1"/>
<dbReference type="InterPro" id="IPR013130">
    <property type="entry name" value="Fe3_Rdtase_TM_dom"/>
</dbReference>
<dbReference type="PROSITE" id="PS51384">
    <property type="entry name" value="FAD_FR"/>
    <property type="match status" value="1"/>
</dbReference>
<feature type="transmembrane region" description="Helical" evidence="14">
    <location>
        <begin position="284"/>
        <end position="302"/>
    </location>
</feature>
<keyword evidence="4" id="KW-0813">Transport</keyword>
<evidence type="ECO:0000313" key="17">
    <source>
        <dbReference type="Proteomes" id="UP001219525"/>
    </source>
</evidence>
<keyword evidence="11 14" id="KW-0472">Membrane</keyword>
<feature type="transmembrane region" description="Helical" evidence="14">
    <location>
        <begin position="221"/>
        <end position="237"/>
    </location>
</feature>
<evidence type="ECO:0000259" key="15">
    <source>
        <dbReference type="PROSITE" id="PS51384"/>
    </source>
</evidence>
<dbReference type="SFLD" id="SFLDG01168">
    <property type="entry name" value="Ferric_reductase_subgroup_(FRE"/>
    <property type="match status" value="1"/>
</dbReference>
<dbReference type="Proteomes" id="UP001219525">
    <property type="component" value="Unassembled WGS sequence"/>
</dbReference>
<feature type="domain" description="FAD-binding FR-type" evidence="15">
    <location>
        <begin position="320"/>
        <end position="440"/>
    </location>
</feature>
<dbReference type="GO" id="GO:0015677">
    <property type="term" value="P:copper ion import"/>
    <property type="evidence" value="ECO:0007669"/>
    <property type="project" value="TreeGrafter"/>
</dbReference>
<evidence type="ECO:0000256" key="8">
    <source>
        <dbReference type="ARBA" id="ARBA00022989"/>
    </source>
</evidence>
<dbReference type="Pfam" id="PF01794">
    <property type="entry name" value="Ferric_reduct"/>
    <property type="match status" value="1"/>
</dbReference>
<keyword evidence="10" id="KW-0406">Ion transport</keyword>
<dbReference type="GO" id="GO:0052851">
    <property type="term" value="F:ferric-chelate reductase (NADPH) activity"/>
    <property type="evidence" value="ECO:0007669"/>
    <property type="project" value="UniProtKB-EC"/>
</dbReference>
<dbReference type="InterPro" id="IPR013112">
    <property type="entry name" value="FAD-bd_8"/>
</dbReference>
<dbReference type="GO" id="GO:0006879">
    <property type="term" value="P:intracellular iron ion homeostasis"/>
    <property type="evidence" value="ECO:0007669"/>
    <property type="project" value="TreeGrafter"/>
</dbReference>
<evidence type="ECO:0000256" key="3">
    <source>
        <dbReference type="ARBA" id="ARBA00012668"/>
    </source>
</evidence>
<keyword evidence="8 14" id="KW-1133">Transmembrane helix</keyword>
<evidence type="ECO:0000256" key="6">
    <source>
        <dbReference type="ARBA" id="ARBA00022692"/>
    </source>
</evidence>
<evidence type="ECO:0000256" key="2">
    <source>
        <dbReference type="ARBA" id="ARBA00006278"/>
    </source>
</evidence>
<organism evidence="16 17">
    <name type="scientific">Mycena pura</name>
    <dbReference type="NCBI Taxonomy" id="153505"/>
    <lineage>
        <taxon>Eukaryota</taxon>
        <taxon>Fungi</taxon>
        <taxon>Dikarya</taxon>
        <taxon>Basidiomycota</taxon>
        <taxon>Agaricomycotina</taxon>
        <taxon>Agaricomycetes</taxon>
        <taxon>Agaricomycetidae</taxon>
        <taxon>Agaricales</taxon>
        <taxon>Marasmiineae</taxon>
        <taxon>Mycenaceae</taxon>
        <taxon>Mycena</taxon>
    </lineage>
</organism>
<evidence type="ECO:0000256" key="13">
    <source>
        <dbReference type="ARBA" id="ARBA00048483"/>
    </source>
</evidence>
<dbReference type="EC" id="1.16.1.9" evidence="3"/>
<keyword evidence="7" id="KW-0249">Electron transport</keyword>
<dbReference type="SFLD" id="SFLDS00052">
    <property type="entry name" value="Ferric_Reductase_Domain"/>
    <property type="match status" value="1"/>
</dbReference>
<keyword evidence="5" id="KW-1003">Cell membrane</keyword>
<dbReference type="SUPFAM" id="SSF52343">
    <property type="entry name" value="Ferredoxin reductase-like, C-terminal NADP-linked domain"/>
    <property type="match status" value="1"/>
</dbReference>
<dbReference type="SUPFAM" id="SSF63380">
    <property type="entry name" value="Riboflavin synthase domain-like"/>
    <property type="match status" value="1"/>
</dbReference>
<comment type="caution">
    <text evidence="16">The sequence shown here is derived from an EMBL/GenBank/DDBJ whole genome shotgun (WGS) entry which is preliminary data.</text>
</comment>
<feature type="transmembrane region" description="Helical" evidence="14">
    <location>
        <begin position="20"/>
        <end position="41"/>
    </location>
</feature>
<accession>A0AAD6UKA1</accession>
<keyword evidence="9" id="KW-0560">Oxidoreductase</keyword>
<feature type="transmembrane region" description="Helical" evidence="14">
    <location>
        <begin position="257"/>
        <end position="277"/>
    </location>
</feature>
<dbReference type="Pfam" id="PF08022">
    <property type="entry name" value="FAD_binding_8"/>
    <property type="match status" value="1"/>
</dbReference>
<name>A0AAD6UKA1_9AGAR</name>
<dbReference type="InterPro" id="IPR017927">
    <property type="entry name" value="FAD-bd_FR_type"/>
</dbReference>
<dbReference type="InterPro" id="IPR017938">
    <property type="entry name" value="Riboflavin_synthase-like_b-brl"/>
</dbReference>
<dbReference type="PANTHER" id="PTHR32361:SF9">
    <property type="entry name" value="FERRIC REDUCTASE TRANSMEMBRANE COMPONENT 3-RELATED"/>
    <property type="match status" value="1"/>
</dbReference>
<comment type="subcellular location">
    <subcellularLocation>
        <location evidence="1">Cell membrane</location>
        <topology evidence="1">Multi-pass membrane protein</topology>
    </subcellularLocation>
</comment>
<dbReference type="GO" id="GO:0006826">
    <property type="term" value="P:iron ion transport"/>
    <property type="evidence" value="ECO:0007669"/>
    <property type="project" value="TreeGrafter"/>
</dbReference>
<comment type="similarity">
    <text evidence="2">Belongs to the ferric reductase (FRE) family.</text>
</comment>
<evidence type="ECO:0000256" key="5">
    <source>
        <dbReference type="ARBA" id="ARBA00022475"/>
    </source>
</evidence>
<evidence type="ECO:0000256" key="11">
    <source>
        <dbReference type="ARBA" id="ARBA00023136"/>
    </source>
</evidence>
<evidence type="ECO:0000256" key="10">
    <source>
        <dbReference type="ARBA" id="ARBA00023065"/>
    </source>
</evidence>
<evidence type="ECO:0000256" key="12">
    <source>
        <dbReference type="ARBA" id="ARBA00023180"/>
    </source>
</evidence>
<evidence type="ECO:0000313" key="16">
    <source>
        <dbReference type="EMBL" id="KAJ7187520.1"/>
    </source>
</evidence>
<dbReference type="GO" id="GO:0005886">
    <property type="term" value="C:plasma membrane"/>
    <property type="evidence" value="ECO:0007669"/>
    <property type="project" value="UniProtKB-SubCell"/>
</dbReference>
<dbReference type="Gene3D" id="3.40.50.80">
    <property type="entry name" value="Nucleotide-binding domain of ferredoxin-NADP reductase (FNR) module"/>
    <property type="match status" value="1"/>
</dbReference>
<keyword evidence="12" id="KW-0325">Glycoprotein</keyword>
<sequence length="607" mass="66156">MPSAAGGGPTGAAPEFDVSVLVYHAVIALLALVALVFLARIPRALARLWRVSEWMRGHRLGYSPYMGPSTSGASLTGAPQAFQIPYDYGNGYSKNEGSSDFSHTYDPRFAAAGTHVAAHGPDAYPPHLEPAPKFLRPVVSLFRSRIAPGFSAAQFSVCAIWFGVLLYAATYRSPGPFTDYNRFGYISISQVPFIFALGSKNNLLSIFLGMGYEKLNFLHRFVARVAILAAHIHGLGYVYKWCISKSFTETIKHPNNIFGLCMLLSFDGLLLLSTAFVRKNAYKLFFYSHVLFLYTLAITMYWHYTPKVLPYFWCTIAIYGLDKLLRVAKTRISTATIRPIPELSATRIEIPYINKGWRAGQHVRIQVLSSAMGVAGWAEVHPFTIASASNGVEGLVLLCKKTGPWRQKLFAAAAAERSEMGVGRNVRVIVEGPYGGPGFAMFNSFSVALFVAGGSGIAFALSAIQELIQQDLRGESRVRVIELVWVVQDAAALAPLIPQFTAMIQQSAYAHLTVSVHYTKAVSGSLRKLRNAHPCLSLNAARPRLINAIESTISRATSTCGQRCGMIVGVCGPVSLADDVSNCVGLVDPAMRDGIGGIEIHEEVFGW</sequence>
<feature type="transmembrane region" description="Helical" evidence="14">
    <location>
        <begin position="146"/>
        <end position="168"/>
    </location>
</feature>
<evidence type="ECO:0000256" key="4">
    <source>
        <dbReference type="ARBA" id="ARBA00022448"/>
    </source>
</evidence>
<reference evidence="16" key="1">
    <citation type="submission" date="2023-03" db="EMBL/GenBank/DDBJ databases">
        <title>Massive genome expansion in bonnet fungi (Mycena s.s.) driven by repeated elements and novel gene families across ecological guilds.</title>
        <authorList>
            <consortium name="Lawrence Berkeley National Laboratory"/>
            <person name="Harder C.B."/>
            <person name="Miyauchi S."/>
            <person name="Viragh M."/>
            <person name="Kuo A."/>
            <person name="Thoen E."/>
            <person name="Andreopoulos B."/>
            <person name="Lu D."/>
            <person name="Skrede I."/>
            <person name="Drula E."/>
            <person name="Henrissat B."/>
            <person name="Morin E."/>
            <person name="Kohler A."/>
            <person name="Barry K."/>
            <person name="LaButti K."/>
            <person name="Morin E."/>
            <person name="Salamov A."/>
            <person name="Lipzen A."/>
            <person name="Mereny Z."/>
            <person name="Hegedus B."/>
            <person name="Baldrian P."/>
            <person name="Stursova M."/>
            <person name="Weitz H."/>
            <person name="Taylor A."/>
            <person name="Grigoriev I.V."/>
            <person name="Nagy L.G."/>
            <person name="Martin F."/>
            <person name="Kauserud H."/>
        </authorList>
    </citation>
    <scope>NUCLEOTIDE SEQUENCE</scope>
    <source>
        <strain evidence="16">9144</strain>
    </source>
</reference>
<feature type="transmembrane region" description="Helical" evidence="14">
    <location>
        <begin position="188"/>
        <end position="209"/>
    </location>
</feature>
<protein>
    <recommendedName>
        <fullName evidence="3">ferric-chelate reductase (NADPH)</fullName>
        <ecNumber evidence="3">1.16.1.9</ecNumber>
    </recommendedName>
</protein>
<dbReference type="InterPro" id="IPR013121">
    <property type="entry name" value="Fe_red_NAD-bd_6"/>
</dbReference>
<dbReference type="EMBL" id="JARJCW010000195">
    <property type="protein sequence ID" value="KAJ7187520.1"/>
    <property type="molecule type" value="Genomic_DNA"/>
</dbReference>
<gene>
    <name evidence="16" type="ORF">GGX14DRAFT_611346</name>
</gene>
<comment type="catalytic activity">
    <reaction evidence="13">
        <text>2 a Fe(II)-siderophore + NADP(+) + H(+) = 2 a Fe(III)-siderophore + NADPH</text>
        <dbReference type="Rhea" id="RHEA:28795"/>
        <dbReference type="Rhea" id="RHEA-COMP:11342"/>
        <dbReference type="Rhea" id="RHEA-COMP:11344"/>
        <dbReference type="ChEBI" id="CHEBI:15378"/>
        <dbReference type="ChEBI" id="CHEBI:29033"/>
        <dbReference type="ChEBI" id="CHEBI:29034"/>
        <dbReference type="ChEBI" id="CHEBI:57783"/>
        <dbReference type="ChEBI" id="CHEBI:58349"/>
        <dbReference type="EC" id="1.16.1.9"/>
    </reaction>
</comment>
<evidence type="ECO:0000256" key="1">
    <source>
        <dbReference type="ARBA" id="ARBA00004651"/>
    </source>
</evidence>
<evidence type="ECO:0000256" key="7">
    <source>
        <dbReference type="ARBA" id="ARBA00022982"/>
    </source>
</evidence>
<keyword evidence="17" id="KW-1185">Reference proteome</keyword>
<evidence type="ECO:0000256" key="14">
    <source>
        <dbReference type="SAM" id="Phobius"/>
    </source>
</evidence>
<dbReference type="CDD" id="cd06186">
    <property type="entry name" value="NOX_Duox_like_FAD_NADP"/>
    <property type="match status" value="1"/>
</dbReference>
<proteinExistence type="inferred from homology"/>